<dbReference type="SUPFAM" id="SSF56935">
    <property type="entry name" value="Porins"/>
    <property type="match status" value="1"/>
</dbReference>
<evidence type="ECO:0000256" key="2">
    <source>
        <dbReference type="ARBA" id="ARBA00022448"/>
    </source>
</evidence>
<dbReference type="InterPro" id="IPR039426">
    <property type="entry name" value="TonB-dep_rcpt-like"/>
</dbReference>
<dbReference type="Pfam" id="PF00593">
    <property type="entry name" value="TonB_dep_Rec_b-barrel"/>
    <property type="match status" value="1"/>
</dbReference>
<evidence type="ECO:0000256" key="7">
    <source>
        <dbReference type="ARBA" id="ARBA00023237"/>
    </source>
</evidence>
<dbReference type="InterPro" id="IPR037066">
    <property type="entry name" value="Plug_dom_sf"/>
</dbReference>
<keyword evidence="4 8" id="KW-0812">Transmembrane</keyword>
<evidence type="ECO:0000256" key="3">
    <source>
        <dbReference type="ARBA" id="ARBA00022452"/>
    </source>
</evidence>
<evidence type="ECO:0000259" key="10">
    <source>
        <dbReference type="Pfam" id="PF00593"/>
    </source>
</evidence>
<dbReference type="InterPro" id="IPR036942">
    <property type="entry name" value="Beta-barrel_TonB_sf"/>
</dbReference>
<dbReference type="Proteomes" id="UP000619761">
    <property type="component" value="Unassembled WGS sequence"/>
</dbReference>
<proteinExistence type="inferred from homology"/>
<dbReference type="EMBL" id="BMYZ01000003">
    <property type="protein sequence ID" value="GGY84649.1"/>
    <property type="molecule type" value="Genomic_DNA"/>
</dbReference>
<evidence type="ECO:0000259" key="11">
    <source>
        <dbReference type="Pfam" id="PF07715"/>
    </source>
</evidence>
<dbReference type="PANTHER" id="PTHR47234">
    <property type="match status" value="1"/>
</dbReference>
<comment type="similarity">
    <text evidence="8 9">Belongs to the TonB-dependent receptor family.</text>
</comment>
<dbReference type="Gene3D" id="2.40.170.20">
    <property type="entry name" value="TonB-dependent receptor, beta-barrel domain"/>
    <property type="match status" value="1"/>
</dbReference>
<keyword evidence="13" id="KW-1185">Reference proteome</keyword>
<comment type="caution">
    <text evidence="12">The sequence shown here is derived from an EMBL/GenBank/DDBJ whole genome shotgun (WGS) entry which is preliminary data.</text>
</comment>
<keyword evidence="7 8" id="KW-0998">Cell outer membrane</keyword>
<feature type="domain" description="TonB-dependent receptor plug" evidence="11">
    <location>
        <begin position="60"/>
        <end position="171"/>
    </location>
</feature>
<comment type="subcellular location">
    <subcellularLocation>
        <location evidence="1 8">Cell outer membrane</location>
        <topology evidence="1 8">Multi-pass membrane protein</topology>
    </subcellularLocation>
</comment>
<evidence type="ECO:0000256" key="9">
    <source>
        <dbReference type="RuleBase" id="RU003357"/>
    </source>
</evidence>
<evidence type="ECO:0000256" key="5">
    <source>
        <dbReference type="ARBA" id="ARBA00023077"/>
    </source>
</evidence>
<evidence type="ECO:0000256" key="8">
    <source>
        <dbReference type="PROSITE-ProRule" id="PRU01360"/>
    </source>
</evidence>
<dbReference type="InterPro" id="IPR000531">
    <property type="entry name" value="Beta-barrel_TonB"/>
</dbReference>
<accession>A0ABQ3B927</accession>
<sequence length="1017" mass="107394">MKKNRSSSDHTNLLGGIGGLSVLCASLLSPILYAAPNGETAGDVQEVVVTGSRIKRDGFDASTPVSVISAEDIKLSGKINVEEQLAKSPQFVASTNGGASANTVPGGTADVNLRGFGATRNLVLVNGRRFAIHGPEQVTDLNTIPSALIERTEIVTGGSSAVYGSDAITGVVNFIMRDDFEGVELNAQYGADSPTGTGNYSFDITAGTNFDEGRGNAVISINKLTRGGITRGERGDFAFDSLSDGCVVKGSGTDHSAGDVFNASLASCVSAGGELGFVRGGSGDIPASRISGIPLPGSAQSNAALNAAYTGAGIGNFGAFGVTFDNTGKTARAALDPQDRFNLGPDNYLIIPQERVMANLFSHYDFSEKATGYLELHYSENTVDAQLAPSNVGTTTLLNVNNPYLSAGMQEVLNQLDLRETGSTKVTSGSTSRTTVAGDGLAMVTLGKRYSEVGKRRSETERDVFRGALGIKGELGSYSNNFLSNLNYDVYYTYAKTDTTEDLFNALSRSQLQAALLSNGSNKPVCNVFGLNVDEACAKAIRISAKNTTEASMKVFAASISGDLFQLPAGAVGFAVGTEWRSTSAQYSPDTYLSSGDVVGFNAGLPTGGSLSVKEIFSEMRVPLVKDVTAIKNLTANAAFRYSDYSLSGIGGAATYLGGLEWQVNDDLAFRGQFQRAIRAPNMAELFGGLRRSVETATDPCSSKQPASQQTADVRAVCEATGVPTSQVFTAGVQPNTIIPADFGGNPNVGEETSDTKTLGVVITPSALPNLRLSLDYFDITLDGAIATLGGGLNNTLNLCYNVIKDANSEFCKAVHRDGNTGAITDSNAVQIRQANTGALETSGVDLAMRYSFELSNSKIDVGTDWTYTDDFSLTPVQAFPNVINHCVGSYGATCGEPIPEYRGTTRITWALDNYSFSLRHRYMSAVTIDTHVLPTRLGKTAPALSTLVYPKLPSQQYLDISFTANVMENIQLYGGINNVLDNDPPVVGSAQIRANTYPATYDVLGQEYFIGINAKF</sequence>
<evidence type="ECO:0000313" key="13">
    <source>
        <dbReference type="Proteomes" id="UP000619761"/>
    </source>
</evidence>
<keyword evidence="3 8" id="KW-1134">Transmembrane beta strand</keyword>
<gene>
    <name evidence="12" type="ORF">GCM10011613_32050</name>
</gene>
<dbReference type="InterPro" id="IPR012910">
    <property type="entry name" value="Plug_dom"/>
</dbReference>
<dbReference type="PANTHER" id="PTHR47234:SF2">
    <property type="entry name" value="TONB-DEPENDENT RECEPTOR"/>
    <property type="match status" value="1"/>
</dbReference>
<evidence type="ECO:0000256" key="4">
    <source>
        <dbReference type="ARBA" id="ARBA00022692"/>
    </source>
</evidence>
<organism evidence="12 13">
    <name type="scientific">Cellvibrio zantedeschiae</name>
    <dbReference type="NCBI Taxonomy" id="1237077"/>
    <lineage>
        <taxon>Bacteria</taxon>
        <taxon>Pseudomonadati</taxon>
        <taxon>Pseudomonadota</taxon>
        <taxon>Gammaproteobacteria</taxon>
        <taxon>Cellvibrionales</taxon>
        <taxon>Cellvibrionaceae</taxon>
        <taxon>Cellvibrio</taxon>
    </lineage>
</organism>
<evidence type="ECO:0000256" key="1">
    <source>
        <dbReference type="ARBA" id="ARBA00004571"/>
    </source>
</evidence>
<evidence type="ECO:0000313" key="12">
    <source>
        <dbReference type="EMBL" id="GGY84649.1"/>
    </source>
</evidence>
<keyword evidence="12" id="KW-0675">Receptor</keyword>
<reference evidence="13" key="1">
    <citation type="journal article" date="2019" name="Int. J. Syst. Evol. Microbiol.">
        <title>The Global Catalogue of Microorganisms (GCM) 10K type strain sequencing project: providing services to taxonomists for standard genome sequencing and annotation.</title>
        <authorList>
            <consortium name="The Broad Institute Genomics Platform"/>
            <consortium name="The Broad Institute Genome Sequencing Center for Infectious Disease"/>
            <person name="Wu L."/>
            <person name="Ma J."/>
        </authorList>
    </citation>
    <scope>NUCLEOTIDE SEQUENCE [LARGE SCALE GENOMIC DNA]</scope>
    <source>
        <strain evidence="13">KCTC 32239</strain>
    </source>
</reference>
<dbReference type="RefSeq" id="WP_189420425.1">
    <property type="nucleotide sequence ID" value="NZ_BMYZ01000003.1"/>
</dbReference>
<keyword evidence="2 8" id="KW-0813">Transport</keyword>
<protein>
    <submittedName>
        <fullName evidence="12">TonB-dependent receptor</fullName>
    </submittedName>
</protein>
<name>A0ABQ3B927_9GAMM</name>
<dbReference type="Pfam" id="PF07715">
    <property type="entry name" value="Plug"/>
    <property type="match status" value="1"/>
</dbReference>
<dbReference type="PROSITE" id="PS52016">
    <property type="entry name" value="TONB_DEPENDENT_REC_3"/>
    <property type="match status" value="1"/>
</dbReference>
<dbReference type="Gene3D" id="2.170.130.10">
    <property type="entry name" value="TonB-dependent receptor, plug domain"/>
    <property type="match status" value="1"/>
</dbReference>
<evidence type="ECO:0000256" key="6">
    <source>
        <dbReference type="ARBA" id="ARBA00023136"/>
    </source>
</evidence>
<keyword evidence="6 8" id="KW-0472">Membrane</keyword>
<keyword evidence="5 9" id="KW-0798">TonB box</keyword>
<feature type="domain" description="TonB-dependent receptor-like beta-barrel" evidence="10">
    <location>
        <begin position="460"/>
        <end position="980"/>
    </location>
</feature>